<protein>
    <submittedName>
        <fullName evidence="4">Transposase</fullName>
    </submittedName>
</protein>
<comment type="caution">
    <text evidence="4">The sequence shown here is derived from an EMBL/GenBank/DDBJ whole genome shotgun (WGS) entry which is preliminary data.</text>
</comment>
<evidence type="ECO:0000256" key="2">
    <source>
        <dbReference type="SAM" id="MobiDB-lite"/>
    </source>
</evidence>
<reference evidence="4 5" key="1">
    <citation type="submission" date="2019-12" db="EMBL/GenBank/DDBJ databases">
        <title>Genome sequence of Streptomyces bambusae.</title>
        <authorList>
            <person name="Bansal K."/>
            <person name="Choksket S."/>
            <person name="Korpole S."/>
            <person name="Patil P.B."/>
        </authorList>
    </citation>
    <scope>NUCLEOTIDE SEQUENCE [LARGE SCALE GENOMIC DNA]</scope>
    <source>
        <strain evidence="4 5">SK60</strain>
    </source>
</reference>
<evidence type="ECO:0000313" key="4">
    <source>
        <dbReference type="EMBL" id="MBW5482913.1"/>
    </source>
</evidence>
<dbReference type="RefSeq" id="WP_219667379.1">
    <property type="nucleotide sequence ID" value="NZ_WTFF01000079.1"/>
</dbReference>
<feature type="compositionally biased region" description="Pro residues" evidence="2">
    <location>
        <begin position="640"/>
        <end position="650"/>
    </location>
</feature>
<feature type="compositionally biased region" description="Low complexity" evidence="2">
    <location>
        <begin position="577"/>
        <end position="599"/>
    </location>
</feature>
<dbReference type="InterPro" id="IPR010095">
    <property type="entry name" value="Cas12f1-like_TNB"/>
</dbReference>
<organism evidence="4 5">
    <name type="scientific">Streptomyces bambusae</name>
    <dbReference type="NCBI Taxonomy" id="1550616"/>
    <lineage>
        <taxon>Bacteria</taxon>
        <taxon>Bacillati</taxon>
        <taxon>Actinomycetota</taxon>
        <taxon>Actinomycetes</taxon>
        <taxon>Kitasatosporales</taxon>
        <taxon>Streptomycetaceae</taxon>
        <taxon>Streptomyces</taxon>
    </lineage>
</organism>
<evidence type="ECO:0000313" key="5">
    <source>
        <dbReference type="Proteomes" id="UP000812013"/>
    </source>
</evidence>
<dbReference type="Proteomes" id="UP000812013">
    <property type="component" value="Unassembled WGS sequence"/>
</dbReference>
<feature type="region of interest" description="Disordered" evidence="2">
    <location>
        <begin position="551"/>
        <end position="702"/>
    </location>
</feature>
<dbReference type="EMBL" id="WTFF01000079">
    <property type="protein sequence ID" value="MBW5482913.1"/>
    <property type="molecule type" value="Genomic_DNA"/>
</dbReference>
<feature type="compositionally biased region" description="Basic and acidic residues" evidence="2">
    <location>
        <begin position="655"/>
        <end position="679"/>
    </location>
</feature>
<proteinExistence type="predicted"/>
<name>A0ABS6Z6R1_9ACTN</name>
<gene>
    <name evidence="4" type="ORF">GPJ59_13745</name>
</gene>
<accession>A0ABS6Z6R1</accession>
<dbReference type="Pfam" id="PF07282">
    <property type="entry name" value="Cas12f1-like_TNB"/>
    <property type="match status" value="1"/>
</dbReference>
<sequence>MATATCTAFRAVLEDGGLRVGQRVLHERVGFLSVLCRDLTAELVAARWDETSLDALAAGVDERGEPLPSKGWMAVRRLGWNAPGPAPAPAPAPAGCAGAGRMAGVYVSDRVRRAGEEQAARTLRLALHRRVVVVALLATWPADPCRRTQAEWAALRAELPAGVSGAEIRNRTRQIRNFACAHQGRLPSGLCELEDPPAVAALVLLAAMDRQQTTCERLDAAGARLRVKLPLCAAPRSRGDWAWHVIDLHLPATVEPDAVLHAPALRATPTGRIAVDLPHSRPVATAPATGHTVAVGFDWGVNTLLTGAVGRLAGRGETARVVTDGRPLIFDATAISAQLHRLRTHREHLAAKRDHYMALAAGLGAPHRTWGRLLDRAAVLEREHVRVCARIRHLNDALAWAAARWAVDQAAALGASVIYLEDLATLQARGRRRGNARLSGQVRGTVAEAMRHLAAKRGIAVVTVPARGTSARCPRCLGTLGHHPAPDRLGERGWKWAHCPGCGLSLDRDHAAARRIVSRGLLAQAHTITECATGTRTIRTTVDGTVTVVRRPKKTTRRLRRARRAATLPARPPGPKTTPGKARPTPARPTPARRSPTSHRTPDVRTVPATTPTRAVKRPAGHDTQTPAPISGRGSGHGVPAPPWPEPPPARTGRLSRETCRRRTHAVERTGFHHAHATEVHPLTPRFGPHGSSPRPRRARKA</sequence>
<evidence type="ECO:0000259" key="3">
    <source>
        <dbReference type="Pfam" id="PF07282"/>
    </source>
</evidence>
<feature type="compositionally biased region" description="Basic residues" evidence="2">
    <location>
        <begin position="551"/>
        <end position="564"/>
    </location>
</feature>
<keyword evidence="1" id="KW-0238">DNA-binding</keyword>
<feature type="domain" description="Cas12f1-like TNB" evidence="3">
    <location>
        <begin position="448"/>
        <end position="516"/>
    </location>
</feature>
<evidence type="ECO:0000256" key="1">
    <source>
        <dbReference type="ARBA" id="ARBA00023125"/>
    </source>
</evidence>
<keyword evidence="5" id="KW-1185">Reference proteome</keyword>